<dbReference type="AlphaFoldDB" id="A0AAQ3RGR6"/>
<accession>A0AAQ3RGR6</accession>
<dbReference type="Pfam" id="PF10354">
    <property type="entry name" value="BMT5-like"/>
    <property type="match status" value="2"/>
</dbReference>
<dbReference type="PANTHER" id="PTHR11538:SF63">
    <property type="entry name" value="25S RRNA (URIDINE-N(3))-METHYLTRANSFERASE BMT5-LIKE DOMAIN-CONTAINING PROTEIN"/>
    <property type="match status" value="1"/>
</dbReference>
<dbReference type="Proteomes" id="UP001374535">
    <property type="component" value="Chromosome 10"/>
</dbReference>
<feature type="domain" description="25S rRNA (uridine-N(3))-methyltransferase BMT5-like" evidence="2">
    <location>
        <begin position="117"/>
        <end position="265"/>
    </location>
</feature>
<name>A0AAQ3RGR6_VIGMU</name>
<dbReference type="InterPro" id="IPR019446">
    <property type="entry name" value="BMT5-like"/>
</dbReference>
<proteinExistence type="predicted"/>
<dbReference type="PANTHER" id="PTHR11538">
    <property type="entry name" value="PHENYLALANYL-TRNA SYNTHETASE"/>
    <property type="match status" value="1"/>
</dbReference>
<sequence>MDTRNNNDDNLCTDDCDQESGVKDEESAKTEKWKKHYSSKHKILLVGEGDFSFSLCLARAFGSAHNLVATSLDSHGQPHLTSFSLLPLFSPMEVERFNLGSFPSHPFHNLFVFAGDIGKKYCNGVSNVLELEERGCRVFHGVDAKEMSNHFFLKTQRFDRIVYNFPHDNGDMQATWFALSRICFSFIENGHGYLLYRLNKRLLKGFLANAKALLKKDDGEIHVTQKEGDPYNKWDLVKKAEKKGLTLLHVEPFLKDEYAGYDNKRAHGKLSDASFPVGEASTYKFKLLTSNSH</sequence>
<gene>
    <name evidence="3" type="ORF">V8G54_032519</name>
</gene>
<reference evidence="3 4" key="1">
    <citation type="journal article" date="2023" name="Life. Sci Alliance">
        <title>Evolutionary insights into 3D genome organization and epigenetic landscape of Vigna mungo.</title>
        <authorList>
            <person name="Junaid A."/>
            <person name="Singh B."/>
            <person name="Bhatia S."/>
        </authorList>
    </citation>
    <scope>NUCLEOTIDE SEQUENCE [LARGE SCALE GENOMIC DNA]</scope>
    <source>
        <strain evidence="3">Urdbean</strain>
    </source>
</reference>
<evidence type="ECO:0000313" key="4">
    <source>
        <dbReference type="Proteomes" id="UP001374535"/>
    </source>
</evidence>
<evidence type="ECO:0000256" key="1">
    <source>
        <dbReference type="SAM" id="MobiDB-lite"/>
    </source>
</evidence>
<organism evidence="3 4">
    <name type="scientific">Vigna mungo</name>
    <name type="common">Black gram</name>
    <name type="synonym">Phaseolus mungo</name>
    <dbReference type="NCBI Taxonomy" id="3915"/>
    <lineage>
        <taxon>Eukaryota</taxon>
        <taxon>Viridiplantae</taxon>
        <taxon>Streptophyta</taxon>
        <taxon>Embryophyta</taxon>
        <taxon>Tracheophyta</taxon>
        <taxon>Spermatophyta</taxon>
        <taxon>Magnoliopsida</taxon>
        <taxon>eudicotyledons</taxon>
        <taxon>Gunneridae</taxon>
        <taxon>Pentapetalae</taxon>
        <taxon>rosids</taxon>
        <taxon>fabids</taxon>
        <taxon>Fabales</taxon>
        <taxon>Fabaceae</taxon>
        <taxon>Papilionoideae</taxon>
        <taxon>50 kb inversion clade</taxon>
        <taxon>NPAAA clade</taxon>
        <taxon>indigoferoid/millettioid clade</taxon>
        <taxon>Phaseoleae</taxon>
        <taxon>Vigna</taxon>
    </lineage>
</organism>
<feature type="region of interest" description="Disordered" evidence="1">
    <location>
        <begin position="1"/>
        <end position="24"/>
    </location>
</feature>
<dbReference type="GO" id="GO:0070042">
    <property type="term" value="F:rRNA (uridine-N3-)-methyltransferase activity"/>
    <property type="evidence" value="ECO:0007669"/>
    <property type="project" value="InterPro"/>
</dbReference>
<protein>
    <recommendedName>
        <fullName evidence="2">25S rRNA (uridine-N(3))-methyltransferase BMT5-like domain-containing protein</fullName>
    </recommendedName>
</protein>
<evidence type="ECO:0000313" key="3">
    <source>
        <dbReference type="EMBL" id="WVY93431.1"/>
    </source>
</evidence>
<dbReference type="GO" id="GO:0070475">
    <property type="term" value="P:rRNA base methylation"/>
    <property type="evidence" value="ECO:0007669"/>
    <property type="project" value="InterPro"/>
</dbReference>
<dbReference type="EMBL" id="CP144691">
    <property type="protein sequence ID" value="WVY93431.1"/>
    <property type="molecule type" value="Genomic_DNA"/>
</dbReference>
<dbReference type="GO" id="GO:0005737">
    <property type="term" value="C:cytoplasm"/>
    <property type="evidence" value="ECO:0007669"/>
    <property type="project" value="TreeGrafter"/>
</dbReference>
<evidence type="ECO:0000259" key="2">
    <source>
        <dbReference type="Pfam" id="PF10354"/>
    </source>
</evidence>
<keyword evidence="4" id="KW-1185">Reference proteome</keyword>
<feature type="domain" description="25S rRNA (uridine-N(3))-methyltransferase BMT5-like" evidence="2">
    <location>
        <begin position="44"/>
        <end position="75"/>
    </location>
</feature>